<accession>M2QQ43</accession>
<dbReference type="Proteomes" id="UP000016930">
    <property type="component" value="Unassembled WGS sequence"/>
</dbReference>
<evidence type="ECO:0000313" key="2">
    <source>
        <dbReference type="Proteomes" id="UP000016930"/>
    </source>
</evidence>
<proteinExistence type="predicted"/>
<evidence type="ECO:0000313" key="1">
    <source>
        <dbReference type="EMBL" id="EMD34300.1"/>
    </source>
</evidence>
<protein>
    <submittedName>
        <fullName evidence="1">Uncharacterized protein</fullName>
    </submittedName>
</protein>
<dbReference type="AlphaFoldDB" id="M2QQ43"/>
<keyword evidence="2" id="KW-1185">Reference proteome</keyword>
<sequence length="285" mass="33172">MTVQEPEHLPHEYLDLVGDYLTLVDDYTPDELDGWMQLRVISWKTAQVHLVEWRTHPCLVIIEICPESFTFEDLLELDPSHCVCILRYPEFPLKFIDLTQIDYGSPEPKFPNVPFRYGREHFLADVGLQVSSELSLSHLIPLSTIFRFIQEASDGKKIWEWQDWATDTYLLRDREDLVEDVCGTKLLRVEGKDDKWHLQLYDLNQHLVRFAQCHGPDGMKERGIVHITQAFPLPPKFCCLVERTFDPQTFEADLKFVTADAYMGEGWINLKAMRPDGTINTALIF</sequence>
<name>M2QQ43_CERS8</name>
<organism evidence="1 2">
    <name type="scientific">Ceriporiopsis subvermispora (strain B)</name>
    <name type="common">White-rot fungus</name>
    <name type="synonym">Gelatoporia subvermispora</name>
    <dbReference type="NCBI Taxonomy" id="914234"/>
    <lineage>
        <taxon>Eukaryota</taxon>
        <taxon>Fungi</taxon>
        <taxon>Dikarya</taxon>
        <taxon>Basidiomycota</taxon>
        <taxon>Agaricomycotina</taxon>
        <taxon>Agaricomycetes</taxon>
        <taxon>Polyporales</taxon>
        <taxon>Gelatoporiaceae</taxon>
        <taxon>Gelatoporia</taxon>
    </lineage>
</organism>
<reference evidence="1 2" key="1">
    <citation type="journal article" date="2012" name="Proc. Natl. Acad. Sci. U.S.A.">
        <title>Comparative genomics of Ceriporiopsis subvermispora and Phanerochaete chrysosporium provide insight into selective ligninolysis.</title>
        <authorList>
            <person name="Fernandez-Fueyo E."/>
            <person name="Ruiz-Duenas F.J."/>
            <person name="Ferreira P."/>
            <person name="Floudas D."/>
            <person name="Hibbett D.S."/>
            <person name="Canessa P."/>
            <person name="Larrondo L.F."/>
            <person name="James T.Y."/>
            <person name="Seelenfreund D."/>
            <person name="Lobos S."/>
            <person name="Polanco R."/>
            <person name="Tello M."/>
            <person name="Honda Y."/>
            <person name="Watanabe T."/>
            <person name="Watanabe T."/>
            <person name="Ryu J.S."/>
            <person name="Kubicek C.P."/>
            <person name="Schmoll M."/>
            <person name="Gaskell J."/>
            <person name="Hammel K.E."/>
            <person name="St John F.J."/>
            <person name="Vanden Wymelenberg A."/>
            <person name="Sabat G."/>
            <person name="Splinter BonDurant S."/>
            <person name="Syed K."/>
            <person name="Yadav J.S."/>
            <person name="Doddapaneni H."/>
            <person name="Subramanian V."/>
            <person name="Lavin J.L."/>
            <person name="Oguiza J.A."/>
            <person name="Perez G."/>
            <person name="Pisabarro A.G."/>
            <person name="Ramirez L."/>
            <person name="Santoyo F."/>
            <person name="Master E."/>
            <person name="Coutinho P.M."/>
            <person name="Henrissat B."/>
            <person name="Lombard V."/>
            <person name="Magnuson J.K."/>
            <person name="Kuees U."/>
            <person name="Hori C."/>
            <person name="Igarashi K."/>
            <person name="Samejima M."/>
            <person name="Held B.W."/>
            <person name="Barry K.W."/>
            <person name="LaButti K.M."/>
            <person name="Lapidus A."/>
            <person name="Lindquist E.A."/>
            <person name="Lucas S.M."/>
            <person name="Riley R."/>
            <person name="Salamov A.A."/>
            <person name="Hoffmeister D."/>
            <person name="Schwenk D."/>
            <person name="Hadar Y."/>
            <person name="Yarden O."/>
            <person name="de Vries R.P."/>
            <person name="Wiebenga A."/>
            <person name="Stenlid J."/>
            <person name="Eastwood D."/>
            <person name="Grigoriev I.V."/>
            <person name="Berka R.M."/>
            <person name="Blanchette R.A."/>
            <person name="Kersten P."/>
            <person name="Martinez A.T."/>
            <person name="Vicuna R."/>
            <person name="Cullen D."/>
        </authorList>
    </citation>
    <scope>NUCLEOTIDE SEQUENCE [LARGE SCALE GENOMIC DNA]</scope>
    <source>
        <strain evidence="1 2">B</strain>
    </source>
</reference>
<gene>
    <name evidence="1" type="ORF">CERSUDRAFT_125484</name>
</gene>
<dbReference type="HOGENOM" id="CLU_976594_0_0_1"/>
<dbReference type="EMBL" id="KB445803">
    <property type="protein sequence ID" value="EMD34300.1"/>
    <property type="molecule type" value="Genomic_DNA"/>
</dbReference>